<dbReference type="PANTHER" id="PTHR47738:SF1">
    <property type="entry name" value="NITROGEN REGULATORY PROTEIN"/>
    <property type="match status" value="1"/>
</dbReference>
<dbReference type="Pfam" id="PF00359">
    <property type="entry name" value="PTS_EIIA_2"/>
    <property type="match status" value="1"/>
</dbReference>
<dbReference type="Gene3D" id="3.40.930.10">
    <property type="entry name" value="Mannitol-specific EII, Chain A"/>
    <property type="match status" value="1"/>
</dbReference>
<keyword evidence="2" id="KW-1185">Reference proteome</keyword>
<proteinExistence type="predicted"/>
<evidence type="ECO:0000313" key="2">
    <source>
        <dbReference type="Proteomes" id="UP000510721"/>
    </source>
</evidence>
<dbReference type="PANTHER" id="PTHR47738">
    <property type="entry name" value="PTS SYSTEM FRUCTOSE-LIKE EIIA COMPONENT-RELATED"/>
    <property type="match status" value="1"/>
</dbReference>
<dbReference type="InterPro" id="IPR051541">
    <property type="entry name" value="PTS_SugarTrans_NitroReg"/>
</dbReference>
<gene>
    <name evidence="1" type="ORF">FKV68_02905</name>
</gene>
<dbReference type="EMBL" id="CP041238">
    <property type="protein sequence ID" value="QLL60464.1"/>
    <property type="molecule type" value="Genomic_DNA"/>
</dbReference>
<dbReference type="Proteomes" id="UP000510721">
    <property type="component" value="Chromosome"/>
</dbReference>
<name>A0A859QDM1_9HYPH</name>
<sequence>MKISEIISPESVRLDLTSPSKTSLLQTISEIAATALGIAASEIFLALTNREKLGSTGIGQGIAIPHAPVPAVGSPFFLIVRLKQPIDFEAVDDAPVDIVCLLLTPVPGSQLNVLAHLARKLRSPEIVEAVRSASTPEGVYSLLADDGEP</sequence>
<accession>A0A859QDM1</accession>
<organism evidence="1 2">
    <name type="scientific">Sinorhizobium mexicanum</name>
    <dbReference type="NCBI Taxonomy" id="375549"/>
    <lineage>
        <taxon>Bacteria</taxon>
        <taxon>Pseudomonadati</taxon>
        <taxon>Pseudomonadota</taxon>
        <taxon>Alphaproteobacteria</taxon>
        <taxon>Hyphomicrobiales</taxon>
        <taxon>Rhizobiaceae</taxon>
        <taxon>Sinorhizobium/Ensifer group</taxon>
        <taxon>Sinorhizobium</taxon>
    </lineage>
</organism>
<dbReference type="SUPFAM" id="SSF55804">
    <property type="entry name" value="Phoshotransferase/anion transport protein"/>
    <property type="match status" value="1"/>
</dbReference>
<reference evidence="1 2" key="1">
    <citation type="submission" date="2019-06" db="EMBL/GenBank/DDBJ databases">
        <title>Complete genome sequence of Ensifer mexicanus ITTG R7 isolated from nodules of Acacia angustissima (Mill.) Kuntze.</title>
        <authorList>
            <person name="Rincon-Rosales R."/>
            <person name="Rogel M.A."/>
            <person name="Guerrero G."/>
            <person name="Rincon-Molina C.I."/>
            <person name="Lopez-Lopez A."/>
            <person name="Martinez-Romero E."/>
        </authorList>
    </citation>
    <scope>NUCLEOTIDE SEQUENCE [LARGE SCALE GENOMIC DNA]</scope>
    <source>
        <strain evidence="1 2">ITTG R7</strain>
    </source>
</reference>
<keyword evidence="1" id="KW-0813">Transport</keyword>
<protein>
    <submittedName>
        <fullName evidence="1">PTS sugar transporter subunit IIA</fullName>
    </submittedName>
</protein>
<dbReference type="GO" id="GO:0030295">
    <property type="term" value="F:protein kinase activator activity"/>
    <property type="evidence" value="ECO:0007669"/>
    <property type="project" value="TreeGrafter"/>
</dbReference>
<dbReference type="PROSITE" id="PS51094">
    <property type="entry name" value="PTS_EIIA_TYPE_2"/>
    <property type="match status" value="1"/>
</dbReference>
<dbReference type="CDD" id="cd00211">
    <property type="entry name" value="PTS_IIA_fru"/>
    <property type="match status" value="1"/>
</dbReference>
<evidence type="ECO:0000313" key="1">
    <source>
        <dbReference type="EMBL" id="QLL60464.1"/>
    </source>
</evidence>
<dbReference type="RefSeq" id="WP_180940044.1">
    <property type="nucleotide sequence ID" value="NZ_CP041238.1"/>
</dbReference>
<dbReference type="PROSITE" id="PS00372">
    <property type="entry name" value="PTS_EIIA_TYPE_2_HIS"/>
    <property type="match status" value="1"/>
</dbReference>
<dbReference type="InterPro" id="IPR002178">
    <property type="entry name" value="PTS_EIIA_type-2_dom"/>
</dbReference>
<keyword evidence="1" id="KW-0762">Sugar transport</keyword>
<dbReference type="AlphaFoldDB" id="A0A859QDM1"/>
<dbReference type="InterPro" id="IPR016152">
    <property type="entry name" value="PTrfase/Anion_transptr"/>
</dbReference>
<dbReference type="KEGG" id="emx:FKV68_02905"/>